<protein>
    <submittedName>
        <fullName evidence="1">Uncharacterized protein</fullName>
    </submittedName>
</protein>
<dbReference type="AlphaFoldDB" id="A0AAF0E825"/>
<organism evidence="1 2">
    <name type="scientific">Malassezia caprae</name>
    <dbReference type="NCBI Taxonomy" id="1381934"/>
    <lineage>
        <taxon>Eukaryota</taxon>
        <taxon>Fungi</taxon>
        <taxon>Dikarya</taxon>
        <taxon>Basidiomycota</taxon>
        <taxon>Ustilaginomycotina</taxon>
        <taxon>Malasseziomycetes</taxon>
        <taxon>Malasseziales</taxon>
        <taxon>Malasseziaceae</taxon>
        <taxon>Malassezia</taxon>
    </lineage>
</organism>
<evidence type="ECO:0000313" key="2">
    <source>
        <dbReference type="Proteomes" id="UP001220961"/>
    </source>
</evidence>
<name>A0AAF0E825_9BASI</name>
<dbReference type="EMBL" id="CP119908">
    <property type="protein sequence ID" value="WFD17822.1"/>
    <property type="molecule type" value="Genomic_DNA"/>
</dbReference>
<gene>
    <name evidence="1" type="ORF">MCAP1_000031</name>
</gene>
<dbReference type="Proteomes" id="UP001220961">
    <property type="component" value="Chromosome 1"/>
</dbReference>
<proteinExistence type="predicted"/>
<sequence>MDVKRTHKVASYTPKLESVPTLQKTSSIHVEPKNYRDMFEDAEEPVIDPFAGEEYPYGTVLYQQHRQEAVTGEDKEFDLETWEDFRSTEGGLATVMHLTDEGNGQSQGPAAMPR</sequence>
<keyword evidence="2" id="KW-1185">Reference proteome</keyword>
<evidence type="ECO:0000313" key="1">
    <source>
        <dbReference type="EMBL" id="WFD17822.1"/>
    </source>
</evidence>
<accession>A0AAF0E825</accession>
<reference evidence="1" key="1">
    <citation type="submission" date="2023-03" db="EMBL/GenBank/DDBJ databases">
        <title>Mating type loci evolution in Malassezia.</title>
        <authorList>
            <person name="Coelho M.A."/>
        </authorList>
    </citation>
    <scope>NUCLEOTIDE SEQUENCE</scope>
    <source>
        <strain evidence="1">CBS 10434</strain>
    </source>
</reference>